<evidence type="ECO:0000256" key="5">
    <source>
        <dbReference type="ARBA" id="ARBA00022536"/>
    </source>
</evidence>
<dbReference type="GO" id="GO:0007169">
    <property type="term" value="P:cell surface receptor protein tyrosine kinase signaling pathway"/>
    <property type="evidence" value="ECO:0007669"/>
    <property type="project" value="TreeGrafter"/>
</dbReference>
<feature type="disulfide bond" evidence="26">
    <location>
        <begin position="255"/>
        <end position="264"/>
    </location>
</feature>
<dbReference type="PROSITE" id="PS50853">
    <property type="entry name" value="FN3"/>
    <property type="match status" value="2"/>
</dbReference>
<dbReference type="Proteomes" id="UP000694906">
    <property type="component" value="Unplaced"/>
</dbReference>
<keyword evidence="13 33" id="KW-0418">Kinase</keyword>
<evidence type="ECO:0000256" key="9">
    <source>
        <dbReference type="ARBA" id="ARBA00022692"/>
    </source>
</evidence>
<comment type="catalytic activity">
    <reaction evidence="22">
        <text>L-tyrosyl-[protein] + ATP = O-phospho-L-tyrosyl-[protein] + ADP + H(+)</text>
        <dbReference type="Rhea" id="RHEA:10596"/>
        <dbReference type="Rhea" id="RHEA-COMP:10136"/>
        <dbReference type="Rhea" id="RHEA-COMP:20101"/>
        <dbReference type="ChEBI" id="CHEBI:15378"/>
        <dbReference type="ChEBI" id="CHEBI:30616"/>
        <dbReference type="ChEBI" id="CHEBI:46858"/>
        <dbReference type="ChEBI" id="CHEBI:61978"/>
        <dbReference type="ChEBI" id="CHEBI:456216"/>
        <dbReference type="EC" id="2.7.10.1"/>
    </reaction>
</comment>
<dbReference type="GO" id="GO:0043235">
    <property type="term" value="C:receptor complex"/>
    <property type="evidence" value="ECO:0007669"/>
    <property type="project" value="TreeGrafter"/>
</dbReference>
<comment type="subunit">
    <text evidence="24">Heterodimer with TEK/TIE2. Interacts with SVEP1 (via C-terminus).</text>
</comment>
<dbReference type="PROSITE" id="PS00022">
    <property type="entry name" value="EGF_1"/>
    <property type="match status" value="3"/>
</dbReference>
<evidence type="ECO:0000256" key="13">
    <source>
        <dbReference type="ARBA" id="ARBA00022777"/>
    </source>
</evidence>
<dbReference type="InterPro" id="IPR013151">
    <property type="entry name" value="Immunoglobulin_dom"/>
</dbReference>
<reference evidence="33" key="1">
    <citation type="submission" date="2025-08" db="UniProtKB">
        <authorList>
            <consortium name="RefSeq"/>
        </authorList>
    </citation>
    <scope>IDENTIFICATION</scope>
</reference>
<feature type="domain" description="EGF-like" evidence="30">
    <location>
        <begin position="320"/>
        <end position="354"/>
    </location>
</feature>
<dbReference type="PROSITE" id="PS00107">
    <property type="entry name" value="PROTEIN_KINASE_ATP"/>
    <property type="match status" value="1"/>
</dbReference>
<evidence type="ECO:0000256" key="21">
    <source>
        <dbReference type="ARBA" id="ARBA00023319"/>
    </source>
</evidence>
<keyword evidence="15 28" id="KW-1133">Transmembrane helix</keyword>
<evidence type="ECO:0000256" key="1">
    <source>
        <dbReference type="ARBA" id="ARBA00004251"/>
    </source>
</evidence>
<proteinExistence type="inferred from homology"/>
<keyword evidence="4" id="KW-1003">Cell membrane</keyword>
<dbReference type="SUPFAM" id="SSF48726">
    <property type="entry name" value="Immunoglobulin"/>
    <property type="match status" value="2"/>
</dbReference>
<evidence type="ECO:0000256" key="19">
    <source>
        <dbReference type="ARBA" id="ARBA00023170"/>
    </source>
</evidence>
<evidence type="ECO:0000256" key="7">
    <source>
        <dbReference type="ARBA" id="ARBA00022657"/>
    </source>
</evidence>
<keyword evidence="19 33" id="KW-0675">Receptor</keyword>
<keyword evidence="8" id="KW-0808">Transferase</keyword>
<evidence type="ECO:0000256" key="18">
    <source>
        <dbReference type="ARBA" id="ARBA00023157"/>
    </source>
</evidence>
<keyword evidence="16 28" id="KW-0472">Membrane</keyword>
<evidence type="ECO:0000259" key="30">
    <source>
        <dbReference type="PROSITE" id="PS50026"/>
    </source>
</evidence>
<dbReference type="SUPFAM" id="SSF49265">
    <property type="entry name" value="Fibronectin type III"/>
    <property type="match status" value="1"/>
</dbReference>
<organism evidence="32 33">
    <name type="scientific">Heterocephalus glaber</name>
    <name type="common">Naked mole rat</name>
    <dbReference type="NCBI Taxonomy" id="10181"/>
    <lineage>
        <taxon>Eukaryota</taxon>
        <taxon>Metazoa</taxon>
        <taxon>Chordata</taxon>
        <taxon>Craniata</taxon>
        <taxon>Vertebrata</taxon>
        <taxon>Euteleostomi</taxon>
        <taxon>Mammalia</taxon>
        <taxon>Eutheria</taxon>
        <taxon>Euarchontoglires</taxon>
        <taxon>Glires</taxon>
        <taxon>Rodentia</taxon>
        <taxon>Hystricomorpha</taxon>
        <taxon>Bathyergidae</taxon>
        <taxon>Heterocephalus</taxon>
    </lineage>
</organism>
<keyword evidence="11" id="KW-0677">Repeat</keyword>
<comment type="caution">
    <text evidence="26">Lacks conserved residue(s) required for the propagation of feature annotation.</text>
</comment>
<dbReference type="GO" id="GO:0004714">
    <property type="term" value="F:transmembrane receptor protein tyrosine kinase activity"/>
    <property type="evidence" value="ECO:0007669"/>
    <property type="project" value="UniProtKB-EC"/>
</dbReference>
<keyword evidence="12 27" id="KW-0547">Nucleotide-binding</keyword>
<feature type="disulfide bond" evidence="26">
    <location>
        <begin position="344"/>
        <end position="353"/>
    </location>
</feature>
<comment type="subcellular location">
    <subcellularLocation>
        <location evidence="1">Cell membrane</location>
        <topology evidence="1">Single-pass type I membrane protein</topology>
    </subcellularLocation>
</comment>
<dbReference type="FunFam" id="3.30.200.20:FF:000113">
    <property type="entry name" value="Putative tyrosine-protein kinase receptor Tie-1"/>
    <property type="match status" value="1"/>
</dbReference>
<evidence type="ECO:0000256" key="25">
    <source>
        <dbReference type="ARBA" id="ARBA00072428"/>
    </source>
</evidence>
<evidence type="ECO:0000256" key="17">
    <source>
        <dbReference type="ARBA" id="ARBA00023137"/>
    </source>
</evidence>
<dbReference type="GO" id="GO:0045766">
    <property type="term" value="P:positive regulation of angiogenesis"/>
    <property type="evidence" value="ECO:0007669"/>
    <property type="project" value="TreeGrafter"/>
</dbReference>
<dbReference type="Gene3D" id="2.170.300.10">
    <property type="entry name" value="Tie2 ligand-binding domain superfamily"/>
    <property type="match status" value="1"/>
</dbReference>
<feature type="domain" description="Fibronectin type-III" evidence="31">
    <location>
        <begin position="556"/>
        <end position="650"/>
    </location>
</feature>
<dbReference type="CTD" id="7075"/>
<evidence type="ECO:0000256" key="10">
    <source>
        <dbReference type="ARBA" id="ARBA00022729"/>
    </source>
</evidence>
<dbReference type="EC" id="2.7.10.1" evidence="3"/>
<evidence type="ECO:0000256" key="8">
    <source>
        <dbReference type="ARBA" id="ARBA00022679"/>
    </source>
</evidence>
<dbReference type="CDD" id="cd05089">
    <property type="entry name" value="PTKc_Tie1"/>
    <property type="match status" value="1"/>
</dbReference>
<dbReference type="InterPro" id="IPR036179">
    <property type="entry name" value="Ig-like_dom_sf"/>
</dbReference>
<keyword evidence="17" id="KW-0829">Tyrosine-protein kinase</keyword>
<evidence type="ECO:0000256" key="2">
    <source>
        <dbReference type="ARBA" id="ARBA00006692"/>
    </source>
</evidence>
<name>A0AAX6QC35_HETGA</name>
<dbReference type="Pfam" id="PF00047">
    <property type="entry name" value="ig"/>
    <property type="match status" value="2"/>
</dbReference>
<dbReference type="CDD" id="cd00063">
    <property type="entry name" value="FN3"/>
    <property type="match status" value="2"/>
</dbReference>
<dbReference type="SMART" id="SM00409">
    <property type="entry name" value="IG"/>
    <property type="match status" value="2"/>
</dbReference>
<dbReference type="InterPro" id="IPR050122">
    <property type="entry name" value="RTK"/>
</dbReference>
<evidence type="ECO:0000256" key="24">
    <source>
        <dbReference type="ARBA" id="ARBA00065364"/>
    </source>
</evidence>
<evidence type="ECO:0000259" key="29">
    <source>
        <dbReference type="PROSITE" id="PS50011"/>
    </source>
</evidence>
<dbReference type="FunFam" id="2.60.40.10:FF:000758">
    <property type="entry name" value="tyrosine-protein kinase receptor Tie-1 isoform X2"/>
    <property type="match status" value="1"/>
</dbReference>
<dbReference type="InterPro" id="IPR003599">
    <property type="entry name" value="Ig_sub"/>
</dbReference>
<evidence type="ECO:0000256" key="14">
    <source>
        <dbReference type="ARBA" id="ARBA00022840"/>
    </source>
</evidence>
<dbReference type="InterPro" id="IPR000719">
    <property type="entry name" value="Prot_kinase_dom"/>
</dbReference>
<keyword evidence="21" id="KW-0393">Immunoglobulin domain</keyword>
<keyword evidence="10" id="KW-0732">Signal</keyword>
<dbReference type="SMART" id="SM00060">
    <property type="entry name" value="FN3"/>
    <property type="match status" value="2"/>
</dbReference>
<dbReference type="InterPro" id="IPR020635">
    <property type="entry name" value="Tyr_kinase_cat_dom"/>
</dbReference>
<gene>
    <name evidence="33" type="primary">Tie1</name>
</gene>
<dbReference type="PANTHER" id="PTHR24416:SF341">
    <property type="entry name" value="TYROSINE-PROTEIN KINASE RECEPTOR TIE-1"/>
    <property type="match status" value="1"/>
</dbReference>
<dbReference type="InterPro" id="IPR036116">
    <property type="entry name" value="FN3_sf"/>
</dbReference>
<dbReference type="InterPro" id="IPR003961">
    <property type="entry name" value="FN3_dom"/>
</dbReference>
<comment type="similarity">
    <text evidence="2">Belongs to the protein kinase superfamily. CAMK Ser/Thr protein kinase family.</text>
</comment>
<dbReference type="PROSITE" id="PS50011">
    <property type="entry name" value="PROTEIN_KINASE_DOM"/>
    <property type="match status" value="1"/>
</dbReference>
<feature type="transmembrane region" description="Helical" evidence="28">
    <location>
        <begin position="671"/>
        <end position="696"/>
    </location>
</feature>
<evidence type="ECO:0000256" key="4">
    <source>
        <dbReference type="ARBA" id="ARBA00022475"/>
    </source>
</evidence>
<evidence type="ECO:0000256" key="16">
    <source>
        <dbReference type="ARBA" id="ARBA00023136"/>
    </source>
</evidence>
<dbReference type="Gene3D" id="3.30.200.20">
    <property type="entry name" value="Phosphorylase Kinase, domain 1"/>
    <property type="match status" value="1"/>
</dbReference>
<dbReference type="GO" id="GO:0005886">
    <property type="term" value="C:plasma membrane"/>
    <property type="evidence" value="ECO:0007669"/>
    <property type="project" value="UniProtKB-SubCell"/>
</dbReference>
<keyword evidence="6" id="KW-0597">Phosphoprotein</keyword>
<feature type="domain" description="EGF-like" evidence="30">
    <location>
        <begin position="234"/>
        <end position="265"/>
    </location>
</feature>
<dbReference type="Pfam" id="PF07714">
    <property type="entry name" value="PK_Tyr_Ser-Thr"/>
    <property type="match status" value="1"/>
</dbReference>
<keyword evidence="9 28" id="KW-0812">Transmembrane</keyword>
<dbReference type="InterPro" id="IPR001245">
    <property type="entry name" value="Ser-Thr/Tyr_kinase_cat_dom"/>
</dbReference>
<evidence type="ECO:0000256" key="28">
    <source>
        <dbReference type="SAM" id="Phobius"/>
    </source>
</evidence>
<dbReference type="InterPro" id="IPR008266">
    <property type="entry name" value="Tyr_kinase_AS"/>
</dbReference>
<evidence type="ECO:0000256" key="26">
    <source>
        <dbReference type="PROSITE-ProRule" id="PRU00076"/>
    </source>
</evidence>
<dbReference type="GeneID" id="101704223"/>
<evidence type="ECO:0000256" key="11">
    <source>
        <dbReference type="ARBA" id="ARBA00022737"/>
    </source>
</evidence>
<keyword evidence="20" id="KW-0325">Glycoprotein</keyword>
<dbReference type="InterPro" id="IPR011009">
    <property type="entry name" value="Kinase-like_dom_sf"/>
</dbReference>
<feature type="domain" description="Fibronectin type-III" evidence="31">
    <location>
        <begin position="455"/>
        <end position="552"/>
    </location>
</feature>
<dbReference type="PROSITE" id="PS00109">
    <property type="entry name" value="PROTEIN_KINASE_TYR"/>
    <property type="match status" value="1"/>
</dbReference>
<dbReference type="SUPFAM" id="SSF56112">
    <property type="entry name" value="Protein kinase-like (PK-like)"/>
    <property type="match status" value="1"/>
</dbReference>
<dbReference type="RefSeq" id="XP_004871910.1">
    <property type="nucleotide sequence ID" value="XM_004871853.3"/>
</dbReference>
<evidence type="ECO:0000256" key="22">
    <source>
        <dbReference type="ARBA" id="ARBA00051243"/>
    </source>
</evidence>
<dbReference type="GO" id="GO:0048754">
    <property type="term" value="P:branching morphogenesis of an epithelial tube"/>
    <property type="evidence" value="ECO:0007669"/>
    <property type="project" value="UniProtKB-ARBA"/>
</dbReference>
<dbReference type="InterPro" id="IPR017441">
    <property type="entry name" value="Protein_kinase_ATP_BS"/>
</dbReference>
<dbReference type="FunFam" id="1.10.510.10:FF:000123">
    <property type="entry name" value="Tyrosine-protein kinase receptor Tie-1"/>
    <property type="match status" value="1"/>
</dbReference>
<dbReference type="InterPro" id="IPR000742">
    <property type="entry name" value="EGF"/>
</dbReference>
<keyword evidence="18 26" id="KW-1015">Disulfide bond</keyword>
<evidence type="ECO:0000313" key="32">
    <source>
        <dbReference type="Proteomes" id="UP000694906"/>
    </source>
</evidence>
<dbReference type="Gene3D" id="2.60.40.10">
    <property type="entry name" value="Immunoglobulins"/>
    <property type="match status" value="4"/>
</dbReference>
<keyword evidence="14 27" id="KW-0067">ATP-binding</keyword>
<evidence type="ECO:0000256" key="20">
    <source>
        <dbReference type="ARBA" id="ARBA00023180"/>
    </source>
</evidence>
<feature type="domain" description="Protein kinase" evidence="29">
    <location>
        <begin position="749"/>
        <end position="1028"/>
    </location>
</feature>
<evidence type="ECO:0000256" key="12">
    <source>
        <dbReference type="ARBA" id="ARBA00022741"/>
    </source>
</evidence>
<dbReference type="FunFam" id="2.60.40.10:FF:000591">
    <property type="entry name" value="tyrosine-protein kinase receptor Tie-1 isoform X1"/>
    <property type="match status" value="1"/>
</dbReference>
<dbReference type="SMART" id="SM00219">
    <property type="entry name" value="TyrKc"/>
    <property type="match status" value="1"/>
</dbReference>
<evidence type="ECO:0000256" key="27">
    <source>
        <dbReference type="PROSITE-ProRule" id="PRU10141"/>
    </source>
</evidence>
<dbReference type="AlphaFoldDB" id="A0AAX6QC35"/>
<evidence type="ECO:0000256" key="6">
    <source>
        <dbReference type="ARBA" id="ARBA00022553"/>
    </source>
</evidence>
<dbReference type="GO" id="GO:0005524">
    <property type="term" value="F:ATP binding"/>
    <property type="evidence" value="ECO:0007669"/>
    <property type="project" value="UniProtKB-UniRule"/>
</dbReference>
<comment type="function">
    <text evidence="23">Transmembrane tyrosine-protein kinase that may modulate TEK/TIE2 activity and contribute to the regulation of angiogenesis.</text>
</comment>
<keyword evidence="7" id="KW-0037">Angiogenesis</keyword>
<dbReference type="Gene3D" id="1.10.510.10">
    <property type="entry name" value="Transferase(Phosphotransferase) domain 1"/>
    <property type="match status" value="1"/>
</dbReference>
<evidence type="ECO:0000256" key="23">
    <source>
        <dbReference type="ARBA" id="ARBA00056816"/>
    </source>
</evidence>
<evidence type="ECO:0000256" key="3">
    <source>
        <dbReference type="ARBA" id="ARBA00011902"/>
    </source>
</evidence>
<keyword evidence="5 26" id="KW-0245">EGF-like domain</keyword>
<dbReference type="PRINTS" id="PR00109">
    <property type="entry name" value="TYRKINASE"/>
</dbReference>
<dbReference type="FunFam" id="2.60.40.10:FF:000583">
    <property type="entry name" value="tyrosine-protein kinase receptor Tie-1 isoform X2"/>
    <property type="match status" value="1"/>
</dbReference>
<dbReference type="GO" id="GO:0001525">
    <property type="term" value="P:angiogenesis"/>
    <property type="evidence" value="ECO:0007669"/>
    <property type="project" value="UniProtKB-KW"/>
</dbReference>
<protein>
    <recommendedName>
        <fullName evidence="25">Tyrosine-protein kinase receptor Tie-1</fullName>
        <ecNumber evidence="3">2.7.10.1</ecNumber>
    </recommendedName>
</protein>
<dbReference type="GO" id="GO:0032526">
    <property type="term" value="P:response to retinoic acid"/>
    <property type="evidence" value="ECO:0007669"/>
    <property type="project" value="UniProtKB-ARBA"/>
</dbReference>
<dbReference type="PANTHER" id="PTHR24416">
    <property type="entry name" value="TYROSINE-PROTEIN KINASE RECEPTOR"/>
    <property type="match status" value="1"/>
</dbReference>
<sequence>MACIGLRTMVSLGLPFLLPILFLASDVGAAVDLTLLVNLRLTDPQRFFLTCVSGEAGVGRGSDAWSPPLLLEKDNSIVRTLSSGQPLHLAHNGSHQVTLRGFWKPSDLVGVFSCVGGSGVRRTRVVYVHNSPGAHLLPDKVTHTVNKGDTAVLSAHIHKEKQTDVIWKNNGSYFYTQDWHEAKDGQFLLQLLDAQPSSSGIYSATYLEASPLGSAFFRLIVRGCRAGRWGPGCIKECPGCLHGGVCHDYDGECVCPPGFTGTRCEQACREGRFGQSCQEQCPGASGCRGLTFCLPDPYGCSCGSGWRGSQCQEACAPGHFGADCRLQCQCQNGGTCDRFSGCVCPSGWHGVHCEKSDRIPQILNVASELEFNLETMPRINCAAAGNPFPVRGSMELRKPDGTVLQTTKAIVEADKTTAEFEVPRLALGDSGFWECRVSTSGGQDSRRFKVNVKVPPVPLTAPQLLDKQSRQLVVSPLVSFSGDGPISSVRLHYRPQDSTMGWSAIVVDPSENVTLMNLRPKTGYTVHVQLSRPGEGGEGAWGPPTLMTTDCPGPPAPRHLQAQALSDSEIQLTWQRPEAPSGPISKYIVEVQVAGGSGDPLWMDVDRPEETSTIVSGLNASTRYLFRVRASVQGLGDWSNTVEEATLGNGLQSEGPVQESRAAEEGLDQQLVLAVVGSISATCLTILAALLALVCIRRSCLHQRRTFTYQSGSGEETILQFSSGTLTLTRRPKPQPEPLNYPVLEWEDITFEDLIGEGNFGQVIRAMIKKDGLKMNAAIKMLKEYASENDHRDFAGELEVLCKLGHHPNIINLLGACENRGYLYIAIEYAPYGNLLDFLRKSRVLETDPAFAREHGTASTLSSQQLLRFASDAANGMQYLSEKQFIHRDLAARNVLVGENLASKIADFGLSRGEEVYVKKTMGRLPVRWMAIESLNYSVYTTKSDVWSFGVLLWEIVSLGGTPYCGMTCAELYEKLPQGYRMEQPRNCDDEVYELMRQCWRDRPYERPPFAQIALQLGRMLEARKAYVNMSLFENFTYAGIDATAEEA</sequence>
<evidence type="ECO:0000313" key="33">
    <source>
        <dbReference type="RefSeq" id="XP_004871910.1"/>
    </source>
</evidence>
<evidence type="ECO:0000259" key="31">
    <source>
        <dbReference type="PROSITE" id="PS50853"/>
    </source>
</evidence>
<dbReference type="FunFam" id="2.60.40.10:FF:000597">
    <property type="entry name" value="tyrosine-protein kinase receptor Tie-1 isoform X1"/>
    <property type="match status" value="1"/>
</dbReference>
<keyword evidence="32" id="KW-1185">Reference proteome</keyword>
<accession>A0AAX6QC35</accession>
<dbReference type="PROSITE" id="PS50026">
    <property type="entry name" value="EGF_3"/>
    <property type="match status" value="2"/>
</dbReference>
<feature type="binding site" evidence="27">
    <location>
        <position position="780"/>
    </location>
    <ligand>
        <name>ATP</name>
        <dbReference type="ChEBI" id="CHEBI:30616"/>
    </ligand>
</feature>
<dbReference type="FunFam" id="2.170.300.10:FF:000003">
    <property type="entry name" value="tyrosine-protein kinase receptor Tie-1 isoform X1"/>
    <property type="match status" value="1"/>
</dbReference>
<dbReference type="PROSITE" id="PS01186">
    <property type="entry name" value="EGF_2"/>
    <property type="match status" value="1"/>
</dbReference>
<evidence type="ECO:0000256" key="15">
    <source>
        <dbReference type="ARBA" id="ARBA00022989"/>
    </source>
</evidence>
<dbReference type="InterPro" id="IPR013783">
    <property type="entry name" value="Ig-like_fold"/>
</dbReference>
<dbReference type="CDD" id="cd00054">
    <property type="entry name" value="EGF_CA"/>
    <property type="match status" value="2"/>
</dbReference>
<dbReference type="Pfam" id="PF00041">
    <property type="entry name" value="fn3"/>
    <property type="match status" value="2"/>
</dbReference>
<dbReference type="SMART" id="SM00181">
    <property type="entry name" value="EGF"/>
    <property type="match status" value="3"/>
</dbReference>